<dbReference type="GO" id="GO:0070012">
    <property type="term" value="F:oligopeptidase activity"/>
    <property type="evidence" value="ECO:0007669"/>
    <property type="project" value="TreeGrafter"/>
</dbReference>
<dbReference type="AlphaFoldDB" id="A0A1G6Y1E9"/>
<reference evidence="6 7" key="1">
    <citation type="submission" date="2016-10" db="EMBL/GenBank/DDBJ databases">
        <authorList>
            <person name="de Groot N.N."/>
        </authorList>
    </citation>
    <scope>NUCLEOTIDE SEQUENCE [LARGE SCALE GENOMIC DNA]</scope>
    <source>
        <strain evidence="6 7">CGMCC 1.9109</strain>
    </source>
</reference>
<dbReference type="Proteomes" id="UP000183685">
    <property type="component" value="Unassembled WGS sequence"/>
</dbReference>
<keyword evidence="1" id="KW-0645">Protease</keyword>
<keyword evidence="2" id="KW-0378">Hydrolase</keyword>
<dbReference type="STRING" id="637679.GCA_001550055_01128"/>
<dbReference type="GO" id="GO:0004252">
    <property type="term" value="F:serine-type endopeptidase activity"/>
    <property type="evidence" value="ECO:0007669"/>
    <property type="project" value="InterPro"/>
</dbReference>
<dbReference type="GO" id="GO:0005829">
    <property type="term" value="C:cytosol"/>
    <property type="evidence" value="ECO:0007669"/>
    <property type="project" value="TreeGrafter"/>
</dbReference>
<dbReference type="InterPro" id="IPR051167">
    <property type="entry name" value="Prolyl_oligopep/macrocyclase"/>
</dbReference>
<keyword evidence="7" id="KW-1185">Reference proteome</keyword>
<evidence type="ECO:0000256" key="2">
    <source>
        <dbReference type="ARBA" id="ARBA00022801"/>
    </source>
</evidence>
<dbReference type="OrthoDB" id="9801421at2"/>
<dbReference type="InterPro" id="IPR002470">
    <property type="entry name" value="Peptidase_S9A"/>
</dbReference>
<dbReference type="Pfam" id="PF02897">
    <property type="entry name" value="Peptidase_S9_N"/>
    <property type="match status" value="1"/>
</dbReference>
<protein>
    <submittedName>
        <fullName evidence="6">Prolyl oligopeptidase</fullName>
    </submittedName>
</protein>
<dbReference type="PANTHER" id="PTHR42881">
    <property type="entry name" value="PROLYL ENDOPEPTIDASE"/>
    <property type="match status" value="1"/>
</dbReference>
<evidence type="ECO:0000256" key="1">
    <source>
        <dbReference type="ARBA" id="ARBA00022670"/>
    </source>
</evidence>
<keyword evidence="3" id="KW-0720">Serine protease</keyword>
<feature type="domain" description="Peptidase S9A N-terminal" evidence="5">
    <location>
        <begin position="13"/>
        <end position="406"/>
    </location>
</feature>
<dbReference type="InterPro" id="IPR029058">
    <property type="entry name" value="AB_hydrolase_fold"/>
</dbReference>
<dbReference type="InterPro" id="IPR023302">
    <property type="entry name" value="Pept_S9A_N"/>
</dbReference>
<dbReference type="Gene3D" id="2.130.10.120">
    <property type="entry name" value="Prolyl oligopeptidase, N-terminal domain"/>
    <property type="match status" value="1"/>
</dbReference>
<dbReference type="SUPFAM" id="SSF53474">
    <property type="entry name" value="alpha/beta-Hydrolases"/>
    <property type="match status" value="1"/>
</dbReference>
<gene>
    <name evidence="6" type="ORF">SAMN04488071_1447</name>
</gene>
<accession>A0A1G6Y1E9</accession>
<dbReference type="PANTHER" id="PTHR42881:SF13">
    <property type="entry name" value="PROLYL ENDOPEPTIDASE"/>
    <property type="match status" value="1"/>
</dbReference>
<feature type="domain" description="Peptidase S9 prolyl oligopeptidase catalytic" evidence="4">
    <location>
        <begin position="482"/>
        <end position="669"/>
    </location>
</feature>
<dbReference type="SUPFAM" id="SSF50993">
    <property type="entry name" value="Peptidase/esterase 'gauge' domain"/>
    <property type="match status" value="1"/>
</dbReference>
<dbReference type="InterPro" id="IPR001375">
    <property type="entry name" value="Peptidase_S9_cat"/>
</dbReference>
<evidence type="ECO:0000259" key="5">
    <source>
        <dbReference type="Pfam" id="PF02897"/>
    </source>
</evidence>
<dbReference type="Pfam" id="PF00326">
    <property type="entry name" value="Peptidase_S9"/>
    <property type="match status" value="1"/>
</dbReference>
<organism evidence="6 7">
    <name type="scientific">Kordiimonas lacus</name>
    <dbReference type="NCBI Taxonomy" id="637679"/>
    <lineage>
        <taxon>Bacteria</taxon>
        <taxon>Pseudomonadati</taxon>
        <taxon>Pseudomonadota</taxon>
        <taxon>Alphaproteobacteria</taxon>
        <taxon>Kordiimonadales</taxon>
        <taxon>Kordiimonadaceae</taxon>
        <taxon>Kordiimonas</taxon>
    </lineage>
</organism>
<sequence>MAAAITATVGAEDDPFLWLEEVEGDKALEWVHERNDHSLGLLKKDPRFDALRYRALKDYNAKDKIAYGRLTGGAVHNFWQDETNVRGLWRRTSLKSYKSGDPKWVDVLDFDKLAEEEGENWVYKGRKCLAPDFGRCLIELSRGGGDAVVVREFDAFTKRFVNGGFETDEAKQEVVWVDANTVLIGTDFGDGTMTDSGYANQIKLWKRNEPLSMAKLMHEGDRKDVGSFPFASHRPDGTYVGVVQAPDFFTEVIHIMDGEGEEAEMRKLALPKSISFKGFFADMIILKMRKAWTLGAKEIKPGSLVSIKVVDAIAGRPELSLQVILETGEGSSIDDVTIGRDRIFIPVLDDVTGNLKAARPDASGWQVADIGMPENGSLSVVSADDWTDAAFVNFESFLQPDTLYVVERGMAPEEITSLPTRFDTSNLVTEQKFATSADGTSVPYFLIRHKDTKMDGKTPTVLYGYGGFEISLTPGYLSGFSKLWVEEGGAYAVANIRGGGEYGPGWHQAALKENRQLAYDDFIAVGEDLISSGLTSPEHLGIRGGSNGGLLMGVMTTQRPDLWNAVICAVPLLDMMRFHTLLAGASWMGEYGNPDIPEERDYILKYSPYQNLDANKDYPEVFFYTSTKDDRVHPGHARKMAAKMLSMGKPVIYYENTEGGHSAAANLKQKAFTDALQTVYVLKKLMD</sequence>
<evidence type="ECO:0000313" key="6">
    <source>
        <dbReference type="EMBL" id="SDD84219.1"/>
    </source>
</evidence>
<proteinExistence type="predicted"/>
<evidence type="ECO:0000256" key="3">
    <source>
        <dbReference type="ARBA" id="ARBA00022825"/>
    </source>
</evidence>
<dbReference type="EMBL" id="FNAK01000003">
    <property type="protein sequence ID" value="SDD84219.1"/>
    <property type="molecule type" value="Genomic_DNA"/>
</dbReference>
<name>A0A1G6Y1E9_9PROT</name>
<evidence type="ECO:0000259" key="4">
    <source>
        <dbReference type="Pfam" id="PF00326"/>
    </source>
</evidence>
<dbReference type="GO" id="GO:0006508">
    <property type="term" value="P:proteolysis"/>
    <property type="evidence" value="ECO:0007669"/>
    <property type="project" value="UniProtKB-KW"/>
</dbReference>
<evidence type="ECO:0000313" key="7">
    <source>
        <dbReference type="Proteomes" id="UP000183685"/>
    </source>
</evidence>
<dbReference type="Gene3D" id="3.40.50.1820">
    <property type="entry name" value="alpha/beta hydrolase"/>
    <property type="match status" value="1"/>
</dbReference>
<dbReference type="PRINTS" id="PR00862">
    <property type="entry name" value="PROLIGOPTASE"/>
</dbReference>